<sequence length="43" mass="4894">MKNYASAEQIIIFRAGEVSIRHFIGMPLILAERTGMNLQNEET</sequence>
<dbReference type="GeneID" id="79383603"/>
<gene>
    <name evidence="1" type="ORF">ROSINTL182_05709</name>
</gene>
<dbReference type="EMBL" id="ABYJ02000038">
    <property type="protein sequence ID" value="EEV02407.1"/>
    <property type="molecule type" value="Genomic_DNA"/>
</dbReference>
<comment type="caution">
    <text evidence="1">The sequence shown here is derived from an EMBL/GenBank/DDBJ whole genome shotgun (WGS) entry which is preliminary data.</text>
</comment>
<dbReference type="RefSeq" id="WP_006855846.1">
    <property type="nucleotide sequence ID" value="NZ_LR027880.1"/>
</dbReference>
<evidence type="ECO:0000313" key="2">
    <source>
        <dbReference type="Proteomes" id="UP000004828"/>
    </source>
</evidence>
<evidence type="ECO:0000313" key="1">
    <source>
        <dbReference type="EMBL" id="EEV02407.1"/>
    </source>
</evidence>
<organism evidence="1 2">
    <name type="scientific">Roseburia intestinalis L1-82</name>
    <dbReference type="NCBI Taxonomy" id="536231"/>
    <lineage>
        <taxon>Bacteria</taxon>
        <taxon>Bacillati</taxon>
        <taxon>Bacillota</taxon>
        <taxon>Clostridia</taxon>
        <taxon>Lachnospirales</taxon>
        <taxon>Lachnospiraceae</taxon>
        <taxon>Roseburia</taxon>
    </lineage>
</organism>
<accession>C7G742</accession>
<protein>
    <submittedName>
        <fullName evidence="1">Uncharacterized protein</fullName>
    </submittedName>
</protein>
<dbReference type="HOGENOM" id="CLU_3239061_0_0_9"/>
<reference evidence="1 2" key="1">
    <citation type="submission" date="2009-08" db="EMBL/GenBank/DDBJ databases">
        <authorList>
            <person name="Weinstock G."/>
            <person name="Sodergren E."/>
            <person name="Clifton S."/>
            <person name="Fulton L."/>
            <person name="Fulton B."/>
            <person name="Courtney L."/>
            <person name="Fronick C."/>
            <person name="Harrison M."/>
            <person name="Strong C."/>
            <person name="Farmer C."/>
            <person name="Delahaunty K."/>
            <person name="Markovic C."/>
            <person name="Hall O."/>
            <person name="Minx P."/>
            <person name="Tomlinson C."/>
            <person name="Mitreva M."/>
            <person name="Nelson J."/>
            <person name="Hou S."/>
            <person name="Wollam A."/>
            <person name="Pepin K.H."/>
            <person name="Johnson M."/>
            <person name="Bhonagiri V."/>
            <person name="Nash W.E."/>
            <person name="Warren W."/>
            <person name="Chinwalla A."/>
            <person name="Mardis E.R."/>
            <person name="Wilson R.K."/>
        </authorList>
    </citation>
    <scope>NUCLEOTIDE SEQUENCE [LARGE SCALE GENOMIC DNA]</scope>
    <source>
        <strain evidence="1 2">L1-82</strain>
    </source>
</reference>
<name>C7G742_9FIRM</name>
<dbReference type="Proteomes" id="UP000004828">
    <property type="component" value="Unassembled WGS sequence"/>
</dbReference>
<proteinExistence type="predicted"/>
<dbReference type="AlphaFoldDB" id="C7G742"/>